<reference evidence="3 4" key="1">
    <citation type="submission" date="2019-06" db="EMBL/GenBank/DDBJ databases">
        <title>Streptomyces sporangiiformans sp. nov., a novel actinomycete isolated from soil in Mount Song.</title>
        <authorList>
            <person name="Han L."/>
        </authorList>
    </citation>
    <scope>NUCLEOTIDE SEQUENCE [LARGE SCALE GENOMIC DNA]</scope>
    <source>
        <strain evidence="3 4">NEAU-SSA 1</strain>
    </source>
</reference>
<comment type="caution">
    <text evidence="3">The sequence shown here is derived from an EMBL/GenBank/DDBJ whole genome shotgun (WGS) entry which is preliminary data.</text>
</comment>
<keyword evidence="4" id="KW-1185">Reference proteome</keyword>
<accession>A0A505DLB9</accession>
<evidence type="ECO:0000313" key="3">
    <source>
        <dbReference type="EMBL" id="TPQ22698.1"/>
    </source>
</evidence>
<proteinExistence type="predicted"/>
<keyword evidence="2" id="KW-0472">Membrane</keyword>
<organism evidence="3 4">
    <name type="scientific">Streptomyces sporangiiformans</name>
    <dbReference type="NCBI Taxonomy" id="2315329"/>
    <lineage>
        <taxon>Bacteria</taxon>
        <taxon>Bacillati</taxon>
        <taxon>Actinomycetota</taxon>
        <taxon>Actinomycetes</taxon>
        <taxon>Kitasatosporales</taxon>
        <taxon>Streptomycetaceae</taxon>
        <taxon>Streptomyces</taxon>
    </lineage>
</organism>
<name>A0A505DLB9_9ACTN</name>
<evidence type="ECO:0000256" key="2">
    <source>
        <dbReference type="SAM" id="Phobius"/>
    </source>
</evidence>
<keyword evidence="2" id="KW-1133">Transmembrane helix</keyword>
<dbReference type="Proteomes" id="UP000317378">
    <property type="component" value="Unassembled WGS sequence"/>
</dbReference>
<dbReference type="RefSeq" id="WP_140935847.1">
    <property type="nucleotide sequence ID" value="NZ_QXMJ01000079.1"/>
</dbReference>
<evidence type="ECO:0000313" key="4">
    <source>
        <dbReference type="Proteomes" id="UP000317378"/>
    </source>
</evidence>
<feature type="region of interest" description="Disordered" evidence="1">
    <location>
        <begin position="1"/>
        <end position="37"/>
    </location>
</feature>
<protein>
    <submittedName>
        <fullName evidence="3">Uncharacterized protein</fullName>
    </submittedName>
</protein>
<dbReference type="EMBL" id="VCHX02000079">
    <property type="protein sequence ID" value="TPQ22698.1"/>
    <property type="molecule type" value="Genomic_DNA"/>
</dbReference>
<sequence>MVRMAKKMTRLQTPPAPALSTRLGCHTTSDGNCDQETSSTIRIPLPDSQGDSLPYQFRVTFDEMIEDAESELALQRRRVRQMRHQRRRQKRRDAARWIRNHCRAGLFCGGTAACTAGLVFVVLGQYGIAFELFKVAAAAWIAAASYQQPSQG</sequence>
<keyword evidence="2" id="KW-0812">Transmembrane</keyword>
<feature type="transmembrane region" description="Helical" evidence="2">
    <location>
        <begin position="104"/>
        <end position="122"/>
    </location>
</feature>
<feature type="compositionally biased region" description="Polar residues" evidence="1">
    <location>
        <begin position="26"/>
        <end position="37"/>
    </location>
</feature>
<gene>
    <name evidence="3" type="ORF">FGD71_008570</name>
</gene>
<dbReference type="AlphaFoldDB" id="A0A505DLB9"/>
<evidence type="ECO:0000256" key="1">
    <source>
        <dbReference type="SAM" id="MobiDB-lite"/>
    </source>
</evidence>